<evidence type="ECO:0000313" key="3">
    <source>
        <dbReference type="EMBL" id="GBG05874.1"/>
    </source>
</evidence>
<dbReference type="Pfam" id="PF01408">
    <property type="entry name" value="GFO_IDH_MocA"/>
    <property type="match status" value="1"/>
</dbReference>
<dbReference type="SUPFAM" id="SSF55347">
    <property type="entry name" value="Glyceraldehyde-3-phosphate dehydrogenase-like, C-terminal domain"/>
    <property type="match status" value="1"/>
</dbReference>
<dbReference type="EMBL" id="BDQX01000028">
    <property type="protein sequence ID" value="GBG05874.1"/>
    <property type="molecule type" value="Genomic_DNA"/>
</dbReference>
<dbReference type="InterPro" id="IPR052515">
    <property type="entry name" value="Gfo/Idh/MocA_Oxidoreductase"/>
</dbReference>
<reference evidence="3 4" key="1">
    <citation type="submission" date="2017-08" db="EMBL/GenBank/DDBJ databases">
        <title>Substantial Increase in Enzyme Production by Combined Drug-Resistance Mutations in Paenibacillus agaridevorans.</title>
        <authorList>
            <person name="Tanaka Y."/>
            <person name="Funane K."/>
            <person name="Hosaka T."/>
            <person name="Shiwa Y."/>
            <person name="Fujita N."/>
            <person name="Miyazaki T."/>
            <person name="Yoshikawa H."/>
            <person name="Murakami K."/>
            <person name="Kasahara K."/>
            <person name="Inaoka T."/>
            <person name="Hiraga Y."/>
            <person name="Ochi K."/>
        </authorList>
    </citation>
    <scope>NUCLEOTIDE SEQUENCE [LARGE SCALE GENOMIC DNA]</scope>
    <source>
        <strain evidence="3 4">T-3040</strain>
    </source>
</reference>
<name>A0A2R5ER53_9BACL</name>
<dbReference type="InterPro" id="IPR055170">
    <property type="entry name" value="GFO_IDH_MocA-like_dom"/>
</dbReference>
<accession>A0A2R5ER53</accession>
<proteinExistence type="predicted"/>
<dbReference type="AlphaFoldDB" id="A0A2R5ER53"/>
<dbReference type="RefSeq" id="WP_179215811.1">
    <property type="nucleotide sequence ID" value="NZ_BDQX01000028.1"/>
</dbReference>
<dbReference type="Gene3D" id="3.40.50.720">
    <property type="entry name" value="NAD(P)-binding Rossmann-like Domain"/>
    <property type="match status" value="1"/>
</dbReference>
<evidence type="ECO:0008006" key="5">
    <source>
        <dbReference type="Google" id="ProtNLM"/>
    </source>
</evidence>
<evidence type="ECO:0000259" key="2">
    <source>
        <dbReference type="Pfam" id="PF22725"/>
    </source>
</evidence>
<dbReference type="PANTHER" id="PTHR43249:SF1">
    <property type="entry name" value="D-GLUCOSIDE 3-DEHYDROGENASE"/>
    <property type="match status" value="1"/>
</dbReference>
<comment type="caution">
    <text evidence="3">The sequence shown here is derived from an EMBL/GenBank/DDBJ whole genome shotgun (WGS) entry which is preliminary data.</text>
</comment>
<dbReference type="GO" id="GO:0000166">
    <property type="term" value="F:nucleotide binding"/>
    <property type="evidence" value="ECO:0007669"/>
    <property type="project" value="InterPro"/>
</dbReference>
<dbReference type="Proteomes" id="UP000245202">
    <property type="component" value="Unassembled WGS sequence"/>
</dbReference>
<sequence>MSIRIGFIGVGGIAQDHIRVLMKMEDTKIVSVFDLNADNARRAAEATGAEVMDSADQVLDKQRIDLVFICTPQFARGDLEVVAARRGIPFFVEKPLGVDAEVVRQKEQIIRETGIIHAVGYVLRYYDTVQQAKQYLQGRRPHLIQGIRIGGSHPAKWWKQLDMSGGHLVDTATHQVDMIRYLAGEIREVQAAFGRVSFDQMEPESTIPDAGAINFLMDSGAVGSLTETCLSPFYGGSDIKFFGPDFYVHLSQNGSHLTLIDNEQSLSVTAQSDPGYEQCRTLVDAVKSGNQSSILCDYADALQTLKVTLAANRSSAEQAGLSL</sequence>
<feature type="domain" description="GFO/IDH/MocA-like oxidoreductase" evidence="2">
    <location>
        <begin position="153"/>
        <end position="234"/>
    </location>
</feature>
<evidence type="ECO:0000259" key="1">
    <source>
        <dbReference type="Pfam" id="PF01408"/>
    </source>
</evidence>
<dbReference type="InterPro" id="IPR000683">
    <property type="entry name" value="Gfo/Idh/MocA-like_OxRdtase_N"/>
</dbReference>
<protein>
    <recommendedName>
        <fullName evidence="5">Gfo/Idh/MocA family oxidoreductase</fullName>
    </recommendedName>
</protein>
<organism evidence="3 4">
    <name type="scientific">Paenibacillus agaridevorans</name>
    <dbReference type="NCBI Taxonomy" id="171404"/>
    <lineage>
        <taxon>Bacteria</taxon>
        <taxon>Bacillati</taxon>
        <taxon>Bacillota</taxon>
        <taxon>Bacilli</taxon>
        <taxon>Bacillales</taxon>
        <taxon>Paenibacillaceae</taxon>
        <taxon>Paenibacillus</taxon>
    </lineage>
</organism>
<evidence type="ECO:0000313" key="4">
    <source>
        <dbReference type="Proteomes" id="UP000245202"/>
    </source>
</evidence>
<gene>
    <name evidence="3" type="ORF">PAT3040_00359</name>
</gene>
<dbReference type="SUPFAM" id="SSF51735">
    <property type="entry name" value="NAD(P)-binding Rossmann-fold domains"/>
    <property type="match status" value="1"/>
</dbReference>
<dbReference type="Gene3D" id="3.30.360.10">
    <property type="entry name" value="Dihydrodipicolinate Reductase, domain 2"/>
    <property type="match status" value="1"/>
</dbReference>
<feature type="domain" description="Gfo/Idh/MocA-like oxidoreductase N-terminal" evidence="1">
    <location>
        <begin position="3"/>
        <end position="121"/>
    </location>
</feature>
<dbReference type="InterPro" id="IPR036291">
    <property type="entry name" value="NAD(P)-bd_dom_sf"/>
</dbReference>
<dbReference type="PANTHER" id="PTHR43249">
    <property type="entry name" value="UDP-N-ACETYL-2-AMINO-2-DEOXY-D-GLUCURONATE OXIDASE"/>
    <property type="match status" value="1"/>
</dbReference>
<keyword evidence="4" id="KW-1185">Reference proteome</keyword>
<dbReference type="Pfam" id="PF22725">
    <property type="entry name" value="GFO_IDH_MocA_C3"/>
    <property type="match status" value="1"/>
</dbReference>